<dbReference type="InterPro" id="IPR017464">
    <property type="entry name" value="Sugar_tfrase_EpsB_2"/>
</dbReference>
<keyword evidence="5 7" id="KW-1133">Transmembrane helix</keyword>
<protein>
    <submittedName>
        <fullName evidence="9">Sugar transferase (PEP-CTERM system associated)</fullName>
    </submittedName>
</protein>
<feature type="transmembrane region" description="Helical" evidence="7">
    <location>
        <begin position="15"/>
        <end position="34"/>
    </location>
</feature>
<name>A0A839UQF0_9GAMM</name>
<accession>A0A839UQF0</accession>
<feature type="transmembrane region" description="Helical" evidence="7">
    <location>
        <begin position="54"/>
        <end position="78"/>
    </location>
</feature>
<dbReference type="EMBL" id="JACHXZ010000005">
    <property type="protein sequence ID" value="MBB3170072.1"/>
    <property type="molecule type" value="Genomic_DNA"/>
</dbReference>
<evidence type="ECO:0000256" key="1">
    <source>
        <dbReference type="ARBA" id="ARBA00004141"/>
    </source>
</evidence>
<dbReference type="NCBIfam" id="TIGR03025">
    <property type="entry name" value="EPS_sugtrans"/>
    <property type="match status" value="1"/>
</dbReference>
<keyword evidence="6 7" id="KW-0472">Membrane</keyword>
<comment type="similarity">
    <text evidence="2">Belongs to the bacterial sugar transferase family.</text>
</comment>
<organism evidence="9 10">
    <name type="scientific">Simiduia aestuariiviva</name>
    <dbReference type="NCBI Taxonomy" id="1510459"/>
    <lineage>
        <taxon>Bacteria</taxon>
        <taxon>Pseudomonadati</taxon>
        <taxon>Pseudomonadota</taxon>
        <taxon>Gammaproteobacteria</taxon>
        <taxon>Cellvibrionales</taxon>
        <taxon>Cellvibrionaceae</taxon>
        <taxon>Simiduia</taxon>
    </lineage>
</organism>
<evidence type="ECO:0000259" key="8">
    <source>
        <dbReference type="Pfam" id="PF02397"/>
    </source>
</evidence>
<dbReference type="RefSeq" id="WP_183911568.1">
    <property type="nucleotide sequence ID" value="NZ_JACHXZ010000005.1"/>
</dbReference>
<keyword evidence="10" id="KW-1185">Reference proteome</keyword>
<dbReference type="Gene3D" id="3.40.50.720">
    <property type="entry name" value="NAD(P)-binding Rossmann-like Domain"/>
    <property type="match status" value="1"/>
</dbReference>
<feature type="domain" description="Bacterial sugar transferase" evidence="8">
    <location>
        <begin position="284"/>
        <end position="467"/>
    </location>
</feature>
<gene>
    <name evidence="9" type="ORF">FHS30_003289</name>
</gene>
<dbReference type="NCBIfam" id="TIGR03013">
    <property type="entry name" value="EpsB_2"/>
    <property type="match status" value="1"/>
</dbReference>
<feature type="transmembrane region" description="Helical" evidence="7">
    <location>
        <begin position="286"/>
        <end position="310"/>
    </location>
</feature>
<feature type="transmembrane region" description="Helical" evidence="7">
    <location>
        <begin position="85"/>
        <end position="105"/>
    </location>
</feature>
<dbReference type="PANTHER" id="PTHR30576:SF0">
    <property type="entry name" value="UNDECAPRENYL-PHOSPHATE N-ACETYLGALACTOSAMINYL 1-PHOSPHATE TRANSFERASE-RELATED"/>
    <property type="match status" value="1"/>
</dbReference>
<sequence length="473" mass="53055">MSYIRLNKHYIHQHFVVLGAVETCLLIGVAWVAQHLQLLLLDASPGWSLSLGELAPLLLFAFILSCCTLSMGVYIALVREGYASMVLRTLVSFFLLGSLSLYFVNLLAGGDFIDRSLVFWGVLAATFVVFCVRALFLGFVDTANLRRRVLVFGAGQRAQALLTELEAGSSRLGVRVVGCVASAGDEIKVAAHLVRTEPSDWVDYVKREQISEIVIAPDESRRQSQGAGLPVNELLDCKVAGVGSTDVLSFCERELNRIDVDMLRPSWLLFSDGFKNSKRHLFIKRAFDLVVSLLFLAVLWPFMLLTAIAVKLESPGSVLYSQERVGLNGRVFKIYKFRSMRQDAEKAGQAVWAQKNDARVTRVGAFIRNTRLDELPQLYNVIMGHMSFVGPRPERPQFVEQLIEEIPFYSTRHKVKPGLMGWAQLKYPYGASVEDAKNKLEYDLYYAKNKSFFMDMLILVQTVEIILLGKGVH</sequence>
<proteinExistence type="inferred from homology"/>
<dbReference type="InterPro" id="IPR003362">
    <property type="entry name" value="Bact_transf"/>
</dbReference>
<dbReference type="Proteomes" id="UP000559987">
    <property type="component" value="Unassembled WGS sequence"/>
</dbReference>
<dbReference type="GO" id="GO:0016020">
    <property type="term" value="C:membrane"/>
    <property type="evidence" value="ECO:0007669"/>
    <property type="project" value="UniProtKB-SubCell"/>
</dbReference>
<dbReference type="AlphaFoldDB" id="A0A839UQF0"/>
<evidence type="ECO:0000256" key="5">
    <source>
        <dbReference type="ARBA" id="ARBA00022989"/>
    </source>
</evidence>
<evidence type="ECO:0000313" key="9">
    <source>
        <dbReference type="EMBL" id="MBB3170072.1"/>
    </source>
</evidence>
<dbReference type="Pfam" id="PF02397">
    <property type="entry name" value="Bac_transf"/>
    <property type="match status" value="1"/>
</dbReference>
<keyword evidence="3 9" id="KW-0808">Transferase</keyword>
<evidence type="ECO:0000256" key="3">
    <source>
        <dbReference type="ARBA" id="ARBA00022679"/>
    </source>
</evidence>
<evidence type="ECO:0000313" key="10">
    <source>
        <dbReference type="Proteomes" id="UP000559987"/>
    </source>
</evidence>
<evidence type="ECO:0000256" key="2">
    <source>
        <dbReference type="ARBA" id="ARBA00006464"/>
    </source>
</evidence>
<dbReference type="InterPro" id="IPR017475">
    <property type="entry name" value="EPS_sugar_tfrase"/>
</dbReference>
<evidence type="ECO:0000256" key="4">
    <source>
        <dbReference type="ARBA" id="ARBA00022692"/>
    </source>
</evidence>
<reference evidence="9 10" key="1">
    <citation type="submission" date="2020-08" db="EMBL/GenBank/DDBJ databases">
        <title>Genomic Encyclopedia of Type Strains, Phase III (KMG-III): the genomes of soil and plant-associated and newly described type strains.</title>
        <authorList>
            <person name="Whitman W."/>
        </authorList>
    </citation>
    <scope>NUCLEOTIDE SEQUENCE [LARGE SCALE GENOMIC DNA]</scope>
    <source>
        <strain evidence="9 10">CECT 8571</strain>
    </source>
</reference>
<dbReference type="GO" id="GO:0016780">
    <property type="term" value="F:phosphotransferase activity, for other substituted phosphate groups"/>
    <property type="evidence" value="ECO:0007669"/>
    <property type="project" value="TreeGrafter"/>
</dbReference>
<dbReference type="PANTHER" id="PTHR30576">
    <property type="entry name" value="COLANIC BIOSYNTHESIS UDP-GLUCOSE LIPID CARRIER TRANSFERASE"/>
    <property type="match status" value="1"/>
</dbReference>
<comment type="subcellular location">
    <subcellularLocation>
        <location evidence="1">Membrane</location>
        <topology evidence="1">Multi-pass membrane protein</topology>
    </subcellularLocation>
</comment>
<keyword evidence="4 7" id="KW-0812">Transmembrane</keyword>
<comment type="caution">
    <text evidence="9">The sequence shown here is derived from an EMBL/GenBank/DDBJ whole genome shotgun (WGS) entry which is preliminary data.</text>
</comment>
<evidence type="ECO:0000256" key="7">
    <source>
        <dbReference type="SAM" id="Phobius"/>
    </source>
</evidence>
<evidence type="ECO:0000256" key="6">
    <source>
        <dbReference type="ARBA" id="ARBA00023136"/>
    </source>
</evidence>
<feature type="transmembrane region" description="Helical" evidence="7">
    <location>
        <begin position="117"/>
        <end position="140"/>
    </location>
</feature>